<dbReference type="GO" id="GO:0016020">
    <property type="term" value="C:membrane"/>
    <property type="evidence" value="ECO:0007669"/>
    <property type="project" value="UniProtKB-SubCell"/>
</dbReference>
<keyword evidence="4 5" id="KW-0472">Membrane</keyword>
<evidence type="ECO:0000256" key="5">
    <source>
        <dbReference type="SAM" id="Phobius"/>
    </source>
</evidence>
<keyword evidence="3 5" id="KW-1133">Transmembrane helix</keyword>
<dbReference type="Proteomes" id="UP000515512">
    <property type="component" value="Chromosome"/>
</dbReference>
<evidence type="ECO:0000256" key="3">
    <source>
        <dbReference type="ARBA" id="ARBA00022989"/>
    </source>
</evidence>
<proteinExistence type="predicted"/>
<feature type="domain" description="GtrA/DPMS transmembrane" evidence="6">
    <location>
        <begin position="42"/>
        <end position="155"/>
    </location>
</feature>
<dbReference type="GO" id="GO:0000271">
    <property type="term" value="P:polysaccharide biosynthetic process"/>
    <property type="evidence" value="ECO:0007669"/>
    <property type="project" value="InterPro"/>
</dbReference>
<feature type="transmembrane region" description="Helical" evidence="5">
    <location>
        <begin position="35"/>
        <end position="57"/>
    </location>
</feature>
<accession>A0A7D6ZHN5</accession>
<feature type="transmembrane region" description="Helical" evidence="5">
    <location>
        <begin position="64"/>
        <end position="85"/>
    </location>
</feature>
<name>A0A7D6ZHN5_9NOCA</name>
<dbReference type="KEGG" id="nhu:H0264_17770"/>
<dbReference type="RefSeq" id="WP_181585001.1">
    <property type="nucleotide sequence ID" value="NZ_CP059399.1"/>
</dbReference>
<dbReference type="EMBL" id="CP059399">
    <property type="protein sequence ID" value="QLY33838.1"/>
    <property type="molecule type" value="Genomic_DNA"/>
</dbReference>
<evidence type="ECO:0000259" key="6">
    <source>
        <dbReference type="Pfam" id="PF04138"/>
    </source>
</evidence>
<keyword evidence="2 5" id="KW-0812">Transmembrane</keyword>
<evidence type="ECO:0000313" key="8">
    <source>
        <dbReference type="Proteomes" id="UP000515512"/>
    </source>
</evidence>
<evidence type="ECO:0000256" key="4">
    <source>
        <dbReference type="ARBA" id="ARBA00023136"/>
    </source>
</evidence>
<evidence type="ECO:0000256" key="2">
    <source>
        <dbReference type="ARBA" id="ARBA00022692"/>
    </source>
</evidence>
<reference evidence="7 8" key="1">
    <citation type="submission" date="2020-07" db="EMBL/GenBank/DDBJ databases">
        <authorList>
            <person name="Zhuang K."/>
            <person name="Ran Y."/>
        </authorList>
    </citation>
    <scope>NUCLEOTIDE SEQUENCE [LARGE SCALE GENOMIC DNA]</scope>
    <source>
        <strain evidence="7 8">WCH-YHL-001</strain>
    </source>
</reference>
<evidence type="ECO:0000256" key="1">
    <source>
        <dbReference type="ARBA" id="ARBA00004141"/>
    </source>
</evidence>
<evidence type="ECO:0000313" key="7">
    <source>
        <dbReference type="EMBL" id="QLY33838.1"/>
    </source>
</evidence>
<sequence length="163" mass="17792">MQQITGSDRIQAVRWFHAVCAAIAARLPFGLERWIPATFVGYLLVSAAMFGVDLLVLTVLHGTFGAGLGIAVTVGYVTAFGASYVLNRVLNFSSHAPVGPQVARYIVVVVINYLVFILGATTWLSALGLEYHLARTLAGLGEALYMYAALRWLVFRDLTTRDR</sequence>
<feature type="transmembrane region" description="Helical" evidence="5">
    <location>
        <begin position="105"/>
        <end position="124"/>
    </location>
</feature>
<keyword evidence="8" id="KW-1185">Reference proteome</keyword>
<protein>
    <submittedName>
        <fullName evidence="7">GtrA family protein</fullName>
    </submittedName>
</protein>
<comment type="subcellular location">
    <subcellularLocation>
        <location evidence="1">Membrane</location>
        <topology evidence="1">Multi-pass membrane protein</topology>
    </subcellularLocation>
</comment>
<organism evidence="7 8">
    <name type="scientific">Nocardia huaxiensis</name>
    <dbReference type="NCBI Taxonomy" id="2755382"/>
    <lineage>
        <taxon>Bacteria</taxon>
        <taxon>Bacillati</taxon>
        <taxon>Actinomycetota</taxon>
        <taxon>Actinomycetes</taxon>
        <taxon>Mycobacteriales</taxon>
        <taxon>Nocardiaceae</taxon>
        <taxon>Nocardia</taxon>
    </lineage>
</organism>
<gene>
    <name evidence="7" type="ORF">H0264_17770</name>
</gene>
<dbReference type="AlphaFoldDB" id="A0A7D6ZHN5"/>
<dbReference type="Pfam" id="PF04138">
    <property type="entry name" value="GtrA_DPMS_TM"/>
    <property type="match status" value="1"/>
</dbReference>
<feature type="transmembrane region" description="Helical" evidence="5">
    <location>
        <begin position="136"/>
        <end position="154"/>
    </location>
</feature>
<dbReference type="InterPro" id="IPR007267">
    <property type="entry name" value="GtrA_DPMS_TM"/>
</dbReference>